<evidence type="ECO:0000256" key="5">
    <source>
        <dbReference type="ARBA" id="ARBA00021046"/>
    </source>
</evidence>
<dbReference type="EC" id="1.1.99.24" evidence="4"/>
<dbReference type="InterPro" id="IPR039697">
    <property type="entry name" value="Alcohol_dehydrogenase_Fe"/>
</dbReference>
<evidence type="ECO:0000256" key="10">
    <source>
        <dbReference type="ARBA" id="ARBA00049496"/>
    </source>
</evidence>
<keyword evidence="8" id="KW-0496">Mitochondrion</keyword>
<organism evidence="13 14">
    <name type="scientific">Goodea atripinnis</name>
    <dbReference type="NCBI Taxonomy" id="208336"/>
    <lineage>
        <taxon>Eukaryota</taxon>
        <taxon>Metazoa</taxon>
        <taxon>Chordata</taxon>
        <taxon>Craniata</taxon>
        <taxon>Vertebrata</taxon>
        <taxon>Euteleostomi</taxon>
        <taxon>Actinopterygii</taxon>
        <taxon>Neopterygii</taxon>
        <taxon>Teleostei</taxon>
        <taxon>Neoteleostei</taxon>
        <taxon>Acanthomorphata</taxon>
        <taxon>Ovalentaria</taxon>
        <taxon>Atherinomorphae</taxon>
        <taxon>Cyprinodontiformes</taxon>
        <taxon>Goodeidae</taxon>
        <taxon>Goodea</taxon>
    </lineage>
</organism>
<evidence type="ECO:0000259" key="12">
    <source>
        <dbReference type="Pfam" id="PF25137"/>
    </source>
</evidence>
<dbReference type="PANTHER" id="PTHR11496:SF83">
    <property type="entry name" value="HYDROXYACID-OXOACID TRANSHYDROGENASE, MITOCHONDRIAL"/>
    <property type="match status" value="1"/>
</dbReference>
<evidence type="ECO:0000256" key="3">
    <source>
        <dbReference type="ARBA" id="ARBA00010005"/>
    </source>
</evidence>
<sequence>DLQNLRAKNVCLMTDQNLSHLPPMKAVLESLVKNGVRFKVFDNIRVEPTDSRYDVRGDAKVGPSGVISRGGRQWYLQCDVTERMLTCELFSFSFKDAIAFAKKNSFDAFVAVGGGSVIDTCKAANLYSCHPEADFLDFVNAPIGKGRPVTKALKPLIAACLNESPPTVASMSCGASEHVSFSFQIILRNVGFGTSIQVVLLWICWCYCALKGHISSLLNSHALESYTALPYNQRAPCPTNPINRPAYQGSNPISDVWSRHALNMVAKYMKRAVWDPEDLEARSSMHLASVFAGIGFGNAGVHLCLTDSQSSSRLRRSSASLHRCAQSATWRLQRSWVVQGVFAVRLGELSLFVAHSGADVRQVKREDAGALLADTLRQFLFDLHVEDGLAAVGYNKDDIPALVKGTLPQERVTKLSPRSHTEEDLSQLYESSMKLY</sequence>
<feature type="domain" description="Alcohol dehydrogenase iron-type/glycerol dehydrogenase GldA" evidence="11">
    <location>
        <begin position="95"/>
        <end position="158"/>
    </location>
</feature>
<keyword evidence="6" id="KW-0809">Transit peptide</keyword>
<evidence type="ECO:0000256" key="7">
    <source>
        <dbReference type="ARBA" id="ARBA00023002"/>
    </source>
</evidence>
<evidence type="ECO:0000256" key="2">
    <source>
        <dbReference type="ARBA" id="ARBA00004173"/>
    </source>
</evidence>
<reference evidence="13 14" key="1">
    <citation type="submission" date="2021-06" db="EMBL/GenBank/DDBJ databases">
        <authorList>
            <person name="Palmer J.M."/>
        </authorList>
    </citation>
    <scope>NUCLEOTIDE SEQUENCE [LARGE SCALE GENOMIC DNA]</scope>
    <source>
        <strain evidence="13 14">GA_2019</strain>
        <tissue evidence="13">Muscle</tissue>
    </source>
</reference>
<dbReference type="SUPFAM" id="SSF56796">
    <property type="entry name" value="Dehydroquinate synthase-like"/>
    <property type="match status" value="2"/>
</dbReference>
<evidence type="ECO:0000256" key="8">
    <source>
        <dbReference type="ARBA" id="ARBA00023128"/>
    </source>
</evidence>
<keyword evidence="14" id="KW-1185">Reference proteome</keyword>
<dbReference type="Gene3D" id="1.20.1090.10">
    <property type="entry name" value="Dehydroquinate synthase-like - alpha domain"/>
    <property type="match status" value="1"/>
</dbReference>
<dbReference type="Pfam" id="PF00465">
    <property type="entry name" value="Fe-ADH"/>
    <property type="match status" value="1"/>
</dbReference>
<evidence type="ECO:0000256" key="1">
    <source>
        <dbReference type="ARBA" id="ARBA00000813"/>
    </source>
</evidence>
<evidence type="ECO:0000256" key="9">
    <source>
        <dbReference type="ARBA" id="ARBA00032098"/>
    </source>
</evidence>
<accession>A0ABV0P868</accession>
<dbReference type="EMBL" id="JAHRIO010063541">
    <property type="protein sequence ID" value="MEQ2179655.1"/>
    <property type="molecule type" value="Genomic_DNA"/>
</dbReference>
<evidence type="ECO:0000313" key="14">
    <source>
        <dbReference type="Proteomes" id="UP001476798"/>
    </source>
</evidence>
<comment type="similarity">
    <text evidence="3">Belongs to the iron-containing alcohol dehydrogenase family. Hydroxyacid-oxoacid transhydrogenase subfamily.</text>
</comment>
<comment type="caution">
    <text evidence="13">The sequence shown here is derived from an EMBL/GenBank/DDBJ whole genome shotgun (WGS) entry which is preliminary data.</text>
</comment>
<evidence type="ECO:0000256" key="6">
    <source>
        <dbReference type="ARBA" id="ARBA00022946"/>
    </source>
</evidence>
<dbReference type="CDD" id="cd08190">
    <property type="entry name" value="HOT"/>
    <property type="match status" value="1"/>
</dbReference>
<evidence type="ECO:0000256" key="4">
    <source>
        <dbReference type="ARBA" id="ARBA00013182"/>
    </source>
</evidence>
<feature type="domain" description="Fe-containing alcohol dehydrogenase-like C-terminal" evidence="12">
    <location>
        <begin position="249"/>
        <end position="303"/>
    </location>
</feature>
<dbReference type="InterPro" id="IPR001670">
    <property type="entry name" value="ADH_Fe/GldA"/>
</dbReference>
<dbReference type="Proteomes" id="UP001476798">
    <property type="component" value="Unassembled WGS sequence"/>
</dbReference>
<feature type="non-terminal residue" evidence="13">
    <location>
        <position position="1"/>
    </location>
</feature>
<comment type="catalytic activity">
    <reaction evidence="10">
        <text>4-hydroxybutanoate + 2-oxoglutarate = (R)-2-hydroxyglutarate + succinate semialdehyde</text>
        <dbReference type="Rhea" id="RHEA:24734"/>
        <dbReference type="ChEBI" id="CHEBI:15801"/>
        <dbReference type="ChEBI" id="CHEBI:16724"/>
        <dbReference type="ChEBI" id="CHEBI:16810"/>
        <dbReference type="ChEBI" id="CHEBI:57706"/>
        <dbReference type="EC" id="1.1.99.24"/>
    </reaction>
</comment>
<dbReference type="InterPro" id="IPR042157">
    <property type="entry name" value="HOT"/>
</dbReference>
<protein>
    <recommendedName>
        <fullName evidence="5">Hydroxyacid-oxoacid transhydrogenase, mitochondrial</fullName>
        <ecNumber evidence="4">1.1.99.24</ecNumber>
    </recommendedName>
    <alternativeName>
        <fullName evidence="9">Alcohol dehydrogenase iron-containing protein 1</fullName>
    </alternativeName>
</protein>
<dbReference type="InterPro" id="IPR056798">
    <property type="entry name" value="ADH_Fe_C"/>
</dbReference>
<name>A0ABV0P868_9TELE</name>
<comment type="catalytic activity">
    <reaction evidence="1">
        <text>(S)-3-hydroxybutanoate + 2-oxoglutarate = (R)-2-hydroxyglutarate + acetoacetate</text>
        <dbReference type="Rhea" id="RHEA:23048"/>
        <dbReference type="ChEBI" id="CHEBI:11047"/>
        <dbReference type="ChEBI" id="CHEBI:13705"/>
        <dbReference type="ChEBI" id="CHEBI:15801"/>
        <dbReference type="ChEBI" id="CHEBI:16810"/>
        <dbReference type="EC" id="1.1.99.24"/>
    </reaction>
</comment>
<dbReference type="PANTHER" id="PTHR11496">
    <property type="entry name" value="ALCOHOL DEHYDROGENASE"/>
    <property type="match status" value="1"/>
</dbReference>
<evidence type="ECO:0000313" key="13">
    <source>
        <dbReference type="EMBL" id="MEQ2179655.1"/>
    </source>
</evidence>
<proteinExistence type="inferred from homology"/>
<dbReference type="Gene3D" id="3.40.50.1970">
    <property type="match status" value="2"/>
</dbReference>
<keyword evidence="7" id="KW-0560">Oxidoreductase</keyword>
<evidence type="ECO:0000259" key="11">
    <source>
        <dbReference type="Pfam" id="PF00465"/>
    </source>
</evidence>
<gene>
    <name evidence="13" type="ORF">GOODEAATRI_027373</name>
</gene>
<comment type="subcellular location">
    <subcellularLocation>
        <location evidence="2">Mitochondrion</location>
    </subcellularLocation>
</comment>
<dbReference type="Pfam" id="PF25137">
    <property type="entry name" value="ADH_Fe_C"/>
    <property type="match status" value="1"/>
</dbReference>